<dbReference type="Gene3D" id="3.20.20.140">
    <property type="entry name" value="Metal-dependent hydrolases"/>
    <property type="match status" value="1"/>
</dbReference>
<dbReference type="PANTHER" id="PTHR21240">
    <property type="entry name" value="2-AMINO-3-CARBOXYLMUCONATE-6-SEMIALDEHYDE DECARBOXYLASE"/>
    <property type="match status" value="1"/>
</dbReference>
<dbReference type="CDD" id="cd01292">
    <property type="entry name" value="metallo-dependent_hydrolases"/>
    <property type="match status" value="1"/>
</dbReference>
<dbReference type="PANTHER" id="PTHR21240:SF19">
    <property type="entry name" value="CATALYTIC_ HYDROLASE"/>
    <property type="match status" value="1"/>
</dbReference>
<dbReference type="EMBL" id="BAAAJK010000006">
    <property type="protein sequence ID" value="GAA1386467.1"/>
    <property type="molecule type" value="Genomic_DNA"/>
</dbReference>
<dbReference type="GO" id="GO:0016787">
    <property type="term" value="F:hydrolase activity"/>
    <property type="evidence" value="ECO:0007669"/>
    <property type="project" value="UniProtKB-KW"/>
</dbReference>
<keyword evidence="3" id="KW-0378">Hydrolase</keyword>
<sequence length="314" mass="34147">MTHLDDERETVATEAFLARRAIDVHVHVTEGGGAAGRDAASREFQQASAAVFGSGTQTTVDSVADHYRERDIGAVVFAVDSETATGRTPVPSEEVADLAAAHGDVLIPFGSVDPWRGQVSLRRIRSLVAEHGVRGFKFHPSTQAFYPDDHRFFPLYAAIEEAGVPVVFHTGQTGMGTGLRGGGGILLKYSNPMHLDEVAATFPDLTIIMAHPSVPWQDEGLAVAMHKPNVYIDLSGWSPKYFEPKLVRYMNRLLTDKVLFGSDYPLISPDRWLRDFAGLDIDDDVRPRILKDNAVTALGLVPAAPQTTTGATTR</sequence>
<dbReference type="Pfam" id="PF04909">
    <property type="entry name" value="Amidohydro_2"/>
    <property type="match status" value="1"/>
</dbReference>
<evidence type="ECO:0000259" key="2">
    <source>
        <dbReference type="Pfam" id="PF04909"/>
    </source>
</evidence>
<dbReference type="InterPro" id="IPR032465">
    <property type="entry name" value="ACMSD"/>
</dbReference>
<evidence type="ECO:0000313" key="4">
    <source>
        <dbReference type="Proteomes" id="UP001501414"/>
    </source>
</evidence>
<dbReference type="RefSeq" id="WP_344020815.1">
    <property type="nucleotide sequence ID" value="NZ_BAAAJK010000006.1"/>
</dbReference>
<dbReference type="InterPro" id="IPR006680">
    <property type="entry name" value="Amidohydro-rel"/>
</dbReference>
<protein>
    <submittedName>
        <fullName evidence="3">4-hydroxyphenyl-beta-ketoacyl-CoA hydrolase</fullName>
    </submittedName>
</protein>
<dbReference type="InterPro" id="IPR032466">
    <property type="entry name" value="Metal_Hydrolase"/>
</dbReference>
<keyword evidence="4" id="KW-1185">Reference proteome</keyword>
<name>A0ABN1XPC3_9PSEU</name>
<evidence type="ECO:0000313" key="3">
    <source>
        <dbReference type="EMBL" id="GAA1386467.1"/>
    </source>
</evidence>
<reference evidence="3 4" key="1">
    <citation type="journal article" date="2019" name="Int. J. Syst. Evol. Microbiol.">
        <title>The Global Catalogue of Microorganisms (GCM) 10K type strain sequencing project: providing services to taxonomists for standard genome sequencing and annotation.</title>
        <authorList>
            <consortium name="The Broad Institute Genomics Platform"/>
            <consortium name="The Broad Institute Genome Sequencing Center for Infectious Disease"/>
            <person name="Wu L."/>
            <person name="Ma J."/>
        </authorList>
    </citation>
    <scope>NUCLEOTIDE SEQUENCE [LARGE SCALE GENOMIC DNA]</scope>
    <source>
        <strain evidence="3 4">JCM 11896</strain>
    </source>
</reference>
<dbReference type="Proteomes" id="UP001501414">
    <property type="component" value="Unassembled WGS sequence"/>
</dbReference>
<keyword evidence="1" id="KW-0456">Lyase</keyword>
<dbReference type="SUPFAM" id="SSF51556">
    <property type="entry name" value="Metallo-dependent hydrolases"/>
    <property type="match status" value="1"/>
</dbReference>
<feature type="domain" description="Amidohydrolase-related" evidence="2">
    <location>
        <begin position="22"/>
        <end position="300"/>
    </location>
</feature>
<organism evidence="3 4">
    <name type="scientific">Pseudonocardia kongjuensis</name>
    <dbReference type="NCBI Taxonomy" id="102227"/>
    <lineage>
        <taxon>Bacteria</taxon>
        <taxon>Bacillati</taxon>
        <taxon>Actinomycetota</taxon>
        <taxon>Actinomycetes</taxon>
        <taxon>Pseudonocardiales</taxon>
        <taxon>Pseudonocardiaceae</taxon>
        <taxon>Pseudonocardia</taxon>
    </lineage>
</organism>
<accession>A0ABN1XPC3</accession>
<evidence type="ECO:0000256" key="1">
    <source>
        <dbReference type="ARBA" id="ARBA00023239"/>
    </source>
</evidence>
<proteinExistence type="predicted"/>
<gene>
    <name evidence="3" type="primary">couO_1</name>
    <name evidence="3" type="ORF">GCM10009613_20460</name>
</gene>
<comment type="caution">
    <text evidence="3">The sequence shown here is derived from an EMBL/GenBank/DDBJ whole genome shotgun (WGS) entry which is preliminary data.</text>
</comment>